<evidence type="ECO:0000256" key="1">
    <source>
        <dbReference type="SAM" id="MobiDB-lite"/>
    </source>
</evidence>
<dbReference type="InterPro" id="IPR004316">
    <property type="entry name" value="SWEET_rpt"/>
</dbReference>
<dbReference type="RefSeq" id="WP_344648122.1">
    <property type="nucleotide sequence ID" value="NZ_BAAAGX010000006.1"/>
</dbReference>
<accession>A0ABN0TWW9</accession>
<feature type="transmembrane region" description="Helical" evidence="2">
    <location>
        <begin position="146"/>
        <end position="168"/>
    </location>
</feature>
<dbReference type="EMBL" id="BAAAGX010000006">
    <property type="protein sequence ID" value="GAA0231871.1"/>
    <property type="molecule type" value="Genomic_DNA"/>
</dbReference>
<sequence>MRVEAAWVLGWVATVLAIGFNLPQAHRSCVRGKVSGIPPARLWLSLQNSVLWLFYGLSGAGAIQIVGNAVNSTIGILILVTVYRLTPSARRTAPRWALGLAGVLLVAVGLNAVGGAAAVGTVAALATVLPGIPQLVSLVRDPDVSGLSPVSCALGLVCTLAWLGHGFLRADAAVWAPNLWQLFMASTVIYFLLRARRRRRSTVPTPLERRAAGHLSPGPRHGVNVKTV</sequence>
<keyword evidence="2" id="KW-0812">Transmembrane</keyword>
<keyword evidence="2" id="KW-1133">Transmembrane helix</keyword>
<feature type="transmembrane region" description="Helical" evidence="2">
    <location>
        <begin position="119"/>
        <end position="139"/>
    </location>
</feature>
<feature type="transmembrane region" description="Helical" evidence="2">
    <location>
        <begin position="95"/>
        <end position="113"/>
    </location>
</feature>
<keyword evidence="2" id="KW-0472">Membrane</keyword>
<dbReference type="Pfam" id="PF03083">
    <property type="entry name" value="MtN3_slv"/>
    <property type="match status" value="1"/>
</dbReference>
<proteinExistence type="predicted"/>
<evidence type="ECO:0008006" key="5">
    <source>
        <dbReference type="Google" id="ProtNLM"/>
    </source>
</evidence>
<protein>
    <recommendedName>
        <fullName evidence="5">PQ loop repeat protein</fullName>
    </recommendedName>
</protein>
<feature type="transmembrane region" description="Helical" evidence="2">
    <location>
        <begin position="51"/>
        <end position="83"/>
    </location>
</feature>
<evidence type="ECO:0000313" key="3">
    <source>
        <dbReference type="EMBL" id="GAA0231871.1"/>
    </source>
</evidence>
<gene>
    <name evidence="3" type="ORF">GCM10009539_16600</name>
</gene>
<dbReference type="Proteomes" id="UP001500967">
    <property type="component" value="Unassembled WGS sequence"/>
</dbReference>
<keyword evidence="4" id="KW-1185">Reference proteome</keyword>
<feature type="region of interest" description="Disordered" evidence="1">
    <location>
        <begin position="204"/>
        <end position="228"/>
    </location>
</feature>
<name>A0ABN0TWW9_9ACTN</name>
<organism evidence="3 4">
    <name type="scientific">Cryptosporangium japonicum</name>
    <dbReference type="NCBI Taxonomy" id="80872"/>
    <lineage>
        <taxon>Bacteria</taxon>
        <taxon>Bacillati</taxon>
        <taxon>Actinomycetota</taxon>
        <taxon>Actinomycetes</taxon>
        <taxon>Cryptosporangiales</taxon>
        <taxon>Cryptosporangiaceae</taxon>
        <taxon>Cryptosporangium</taxon>
    </lineage>
</organism>
<evidence type="ECO:0000256" key="2">
    <source>
        <dbReference type="SAM" id="Phobius"/>
    </source>
</evidence>
<dbReference type="Gene3D" id="1.20.1280.290">
    <property type="match status" value="2"/>
</dbReference>
<feature type="transmembrane region" description="Helical" evidence="2">
    <location>
        <begin position="174"/>
        <end position="193"/>
    </location>
</feature>
<evidence type="ECO:0000313" key="4">
    <source>
        <dbReference type="Proteomes" id="UP001500967"/>
    </source>
</evidence>
<reference evidence="3 4" key="1">
    <citation type="journal article" date="2019" name="Int. J. Syst. Evol. Microbiol.">
        <title>The Global Catalogue of Microorganisms (GCM) 10K type strain sequencing project: providing services to taxonomists for standard genome sequencing and annotation.</title>
        <authorList>
            <consortium name="The Broad Institute Genomics Platform"/>
            <consortium name="The Broad Institute Genome Sequencing Center for Infectious Disease"/>
            <person name="Wu L."/>
            <person name="Ma J."/>
        </authorList>
    </citation>
    <scope>NUCLEOTIDE SEQUENCE [LARGE SCALE GENOMIC DNA]</scope>
    <source>
        <strain evidence="3 4">JCM 10425</strain>
    </source>
</reference>
<comment type="caution">
    <text evidence="3">The sequence shown here is derived from an EMBL/GenBank/DDBJ whole genome shotgun (WGS) entry which is preliminary data.</text>
</comment>